<sequence>MWRDRSDTGLRINSSRFLKQVIWQFWEKLLAQQSQGKAFSGNDAVPIESEIQNKGLWMLSMAIWMWLVAYLSTNKISWRLEILDRLMVVSILDLGEVNQLHHFTWASASSPS</sequence>
<dbReference type="EMBL" id="CM037017">
    <property type="protein sequence ID" value="KAH7676328.1"/>
    <property type="molecule type" value="Genomic_DNA"/>
</dbReference>
<organism evidence="1 2">
    <name type="scientific">Dioscorea alata</name>
    <name type="common">Purple yam</name>
    <dbReference type="NCBI Taxonomy" id="55571"/>
    <lineage>
        <taxon>Eukaryota</taxon>
        <taxon>Viridiplantae</taxon>
        <taxon>Streptophyta</taxon>
        <taxon>Embryophyta</taxon>
        <taxon>Tracheophyta</taxon>
        <taxon>Spermatophyta</taxon>
        <taxon>Magnoliopsida</taxon>
        <taxon>Liliopsida</taxon>
        <taxon>Dioscoreales</taxon>
        <taxon>Dioscoreaceae</taxon>
        <taxon>Dioscorea</taxon>
    </lineage>
</organism>
<protein>
    <submittedName>
        <fullName evidence="1">Uncharacterized protein</fullName>
    </submittedName>
</protein>
<gene>
    <name evidence="1" type="ORF">IHE45_07G007800</name>
</gene>
<comment type="caution">
    <text evidence="1">The sequence shown here is derived from an EMBL/GenBank/DDBJ whole genome shotgun (WGS) entry which is preliminary data.</text>
</comment>
<proteinExistence type="predicted"/>
<dbReference type="Proteomes" id="UP000827976">
    <property type="component" value="Chromosome 7"/>
</dbReference>
<evidence type="ECO:0000313" key="1">
    <source>
        <dbReference type="EMBL" id="KAH7676328.1"/>
    </source>
</evidence>
<accession>A0ACB7VPS8</accession>
<reference evidence="2" key="1">
    <citation type="journal article" date="2022" name="Nat. Commun.">
        <title>Chromosome evolution and the genetic basis of agronomically important traits in greater yam.</title>
        <authorList>
            <person name="Bredeson J.V."/>
            <person name="Lyons J.B."/>
            <person name="Oniyinde I.O."/>
            <person name="Okereke N.R."/>
            <person name="Kolade O."/>
            <person name="Nnabue I."/>
            <person name="Nwadili C.O."/>
            <person name="Hribova E."/>
            <person name="Parker M."/>
            <person name="Nwogha J."/>
            <person name="Shu S."/>
            <person name="Carlson J."/>
            <person name="Kariba R."/>
            <person name="Muthemba S."/>
            <person name="Knop K."/>
            <person name="Barton G.J."/>
            <person name="Sherwood A.V."/>
            <person name="Lopez-Montes A."/>
            <person name="Asiedu R."/>
            <person name="Jamnadass R."/>
            <person name="Muchugi A."/>
            <person name="Goodstein D."/>
            <person name="Egesi C.N."/>
            <person name="Featherston J."/>
            <person name="Asfaw A."/>
            <person name="Simpson G.G."/>
            <person name="Dolezel J."/>
            <person name="Hendre P.S."/>
            <person name="Van Deynze A."/>
            <person name="Kumar P.L."/>
            <person name="Obidiegwu J.E."/>
            <person name="Bhattacharjee R."/>
            <person name="Rokhsar D.S."/>
        </authorList>
    </citation>
    <scope>NUCLEOTIDE SEQUENCE [LARGE SCALE GENOMIC DNA]</scope>
    <source>
        <strain evidence="2">cv. TDa95/00328</strain>
    </source>
</reference>
<evidence type="ECO:0000313" key="2">
    <source>
        <dbReference type="Proteomes" id="UP000827976"/>
    </source>
</evidence>
<keyword evidence="2" id="KW-1185">Reference proteome</keyword>
<name>A0ACB7VPS8_DIOAL</name>